<dbReference type="PANTHER" id="PTHR11808">
    <property type="entry name" value="TRANS-SULFURATION ENZYME FAMILY MEMBER"/>
    <property type="match status" value="1"/>
</dbReference>
<dbReference type="EMBL" id="CAUI01000005">
    <property type="protein sequence ID" value="CCU78753.1"/>
    <property type="molecule type" value="Genomic_DNA"/>
</dbReference>
<gene>
    <name evidence="10" type="ORF">HSACCH_00892</name>
</gene>
<comment type="catalytic activity">
    <reaction evidence="6">
        <text>L-homocysteine + H2O = 2-oxobutanoate + hydrogen sulfide + NH4(+) + H(+)</text>
        <dbReference type="Rhea" id="RHEA:14501"/>
        <dbReference type="ChEBI" id="CHEBI:15377"/>
        <dbReference type="ChEBI" id="CHEBI:15378"/>
        <dbReference type="ChEBI" id="CHEBI:16763"/>
        <dbReference type="ChEBI" id="CHEBI:28938"/>
        <dbReference type="ChEBI" id="CHEBI:29919"/>
        <dbReference type="ChEBI" id="CHEBI:58199"/>
        <dbReference type="EC" id="4.4.1.2"/>
    </reaction>
    <physiologicalReaction direction="left-to-right" evidence="6">
        <dbReference type="Rhea" id="RHEA:14502"/>
    </physiologicalReaction>
</comment>
<dbReference type="InterPro" id="IPR054542">
    <property type="entry name" value="Cys_met_metab_PP"/>
</dbReference>
<dbReference type="InterPro" id="IPR015421">
    <property type="entry name" value="PyrdxlP-dep_Trfase_major"/>
</dbReference>
<dbReference type="Proteomes" id="UP000012063">
    <property type="component" value="Unassembled WGS sequence"/>
</dbReference>
<dbReference type="OrthoDB" id="9780685at2"/>
<protein>
    <recommendedName>
        <fullName evidence="4">homocysteine desulfhydrase</fullName>
        <ecNumber evidence="4">4.4.1.2</ecNumber>
    </recommendedName>
    <alternativeName>
        <fullName evidence="5">Homocysteine desulfhydrase</fullName>
    </alternativeName>
</protein>
<evidence type="ECO:0000313" key="11">
    <source>
        <dbReference type="Proteomes" id="UP000012063"/>
    </source>
</evidence>
<evidence type="ECO:0000256" key="4">
    <source>
        <dbReference type="ARBA" id="ARBA00047175"/>
    </source>
</evidence>
<keyword evidence="10" id="KW-0456">Lyase</keyword>
<dbReference type="GO" id="GO:0018826">
    <property type="term" value="F:methionine gamma-lyase activity"/>
    <property type="evidence" value="ECO:0007669"/>
    <property type="project" value="UniProtKB-EC"/>
</dbReference>
<dbReference type="InterPro" id="IPR015424">
    <property type="entry name" value="PyrdxlP-dep_Trfase"/>
</dbReference>
<sequence length="396" mass="43229">MKKKKKIGFSSRAVHIGHEPCPETGALVSPIYQTSTYTYENTEEAGKIFSGEKFGYLYGRDHSPTELQLEEKIASLENGEACKAFASGMAAISAVAFALLESGDHVICGDVVYGGTYGLFHKVMSKYDVEVTYVDTSNIENIEAAIRDNTKYLHIETPANPTLRLTDIKKTANLCKKHGIKLVVDNTFMTPYYQRPLDLGADIVVHSATKYMGGHGDLIAGVVVGSKEFIEEGLHEPVTKIGGLIAPFIAFLLKRGLQTLPVRMEKHSSNAIKVAKFLEGRPEFKKVIFPGLESHPQHLLAKEQMGGSFGALICVEVEGGLEAGRKLVDNLEMISLAVSLGDVGTLVQHPASMTHKSLPVEERIESGITDGLIRFSIGIEDPEDIIEDIEQALEKL</sequence>
<comment type="similarity">
    <text evidence="2 9">Belongs to the trans-sulfuration enzymes family.</text>
</comment>
<dbReference type="GO" id="GO:0030170">
    <property type="term" value="F:pyridoxal phosphate binding"/>
    <property type="evidence" value="ECO:0007669"/>
    <property type="project" value="InterPro"/>
</dbReference>
<evidence type="ECO:0000256" key="7">
    <source>
        <dbReference type="ARBA" id="ARBA00052699"/>
    </source>
</evidence>
<dbReference type="GO" id="GO:0047982">
    <property type="term" value="F:homocysteine desulfhydrase activity"/>
    <property type="evidence" value="ECO:0007669"/>
    <property type="project" value="UniProtKB-EC"/>
</dbReference>
<dbReference type="EC" id="4.4.1.2" evidence="4"/>
<dbReference type="PROSITE" id="PS00868">
    <property type="entry name" value="CYS_MET_METAB_PP"/>
    <property type="match status" value="1"/>
</dbReference>
<dbReference type="GO" id="GO:0019346">
    <property type="term" value="P:transsulfuration"/>
    <property type="evidence" value="ECO:0007669"/>
    <property type="project" value="InterPro"/>
</dbReference>
<evidence type="ECO:0000256" key="6">
    <source>
        <dbReference type="ARBA" id="ARBA00048780"/>
    </source>
</evidence>
<dbReference type="InterPro" id="IPR015422">
    <property type="entry name" value="PyrdxlP-dep_Trfase_small"/>
</dbReference>
<name>M5DYU0_9FIRM</name>
<dbReference type="InterPro" id="IPR000277">
    <property type="entry name" value="Cys/Met-Metab_PyrdxlP-dep_enz"/>
</dbReference>
<evidence type="ECO:0000313" key="10">
    <source>
        <dbReference type="EMBL" id="CCU78753.1"/>
    </source>
</evidence>
<dbReference type="STRING" id="1293054.HSACCH_00892"/>
<dbReference type="FunFam" id="3.90.1150.10:FF:000033">
    <property type="entry name" value="Cystathionine gamma-synthase"/>
    <property type="match status" value="1"/>
</dbReference>
<evidence type="ECO:0000256" key="5">
    <source>
        <dbReference type="ARBA" id="ARBA00047199"/>
    </source>
</evidence>
<dbReference type="FunFam" id="3.40.640.10:FF:000046">
    <property type="entry name" value="Cystathionine gamma-lyase"/>
    <property type="match status" value="1"/>
</dbReference>
<organism evidence="10 11">
    <name type="scientific">Halanaerobium saccharolyticum subsp. saccharolyticum DSM 6643</name>
    <dbReference type="NCBI Taxonomy" id="1293054"/>
    <lineage>
        <taxon>Bacteria</taxon>
        <taxon>Bacillati</taxon>
        <taxon>Bacillota</taxon>
        <taxon>Clostridia</taxon>
        <taxon>Halanaerobiales</taxon>
        <taxon>Halanaerobiaceae</taxon>
        <taxon>Halanaerobium</taxon>
    </lineage>
</organism>
<evidence type="ECO:0000256" key="2">
    <source>
        <dbReference type="ARBA" id="ARBA00009077"/>
    </source>
</evidence>
<dbReference type="GO" id="GO:0009086">
    <property type="term" value="P:methionine biosynthetic process"/>
    <property type="evidence" value="ECO:0007669"/>
    <property type="project" value="UniProtKB-ARBA"/>
</dbReference>
<evidence type="ECO:0000256" key="9">
    <source>
        <dbReference type="RuleBase" id="RU362118"/>
    </source>
</evidence>
<reference evidence="11" key="1">
    <citation type="journal article" date="2013" name="Genome Announc.">
        <title>Genome Sequence of Halanaerobium saccharolyticum subsp. saccharolyticum Strain DSM 6643T, a Halophilic Hydrogen-Producing Bacterium.</title>
        <authorList>
            <person name="Kivisto A."/>
            <person name="Larjo A."/>
            <person name="Ciranna A."/>
            <person name="Santala V."/>
            <person name="Roos C."/>
            <person name="Karp M."/>
        </authorList>
    </citation>
    <scope>NUCLEOTIDE SEQUENCE [LARGE SCALE GENOMIC DNA]</scope>
    <source>
        <strain evidence="11">DSM 6643</strain>
    </source>
</reference>
<dbReference type="SUPFAM" id="SSF53383">
    <property type="entry name" value="PLP-dependent transferases"/>
    <property type="match status" value="1"/>
</dbReference>
<dbReference type="PIRSF" id="PIRSF001434">
    <property type="entry name" value="CGS"/>
    <property type="match status" value="1"/>
</dbReference>
<dbReference type="Gene3D" id="3.40.640.10">
    <property type="entry name" value="Type I PLP-dependent aspartate aminotransferase-like (Major domain)"/>
    <property type="match status" value="1"/>
</dbReference>
<comment type="caution">
    <text evidence="10">The sequence shown here is derived from an EMBL/GenBank/DDBJ whole genome shotgun (WGS) entry which is preliminary data.</text>
</comment>
<evidence type="ECO:0000256" key="3">
    <source>
        <dbReference type="ARBA" id="ARBA00022898"/>
    </source>
</evidence>
<accession>M5DYU0</accession>
<dbReference type="FunCoup" id="M5DYU0">
    <property type="interactions" value="393"/>
</dbReference>
<dbReference type="GO" id="GO:0005737">
    <property type="term" value="C:cytoplasm"/>
    <property type="evidence" value="ECO:0007669"/>
    <property type="project" value="TreeGrafter"/>
</dbReference>
<dbReference type="RefSeq" id="WP_005488164.1">
    <property type="nucleotide sequence ID" value="NZ_CAUI01000005.1"/>
</dbReference>
<proteinExistence type="inferred from homology"/>
<dbReference type="AlphaFoldDB" id="M5DYU0"/>
<feature type="modified residue" description="N6-(pyridoxal phosphate)lysine" evidence="8">
    <location>
        <position position="210"/>
    </location>
</feature>
<dbReference type="CDD" id="cd00614">
    <property type="entry name" value="CGS_like"/>
    <property type="match status" value="1"/>
</dbReference>
<dbReference type="eggNOG" id="COG0626">
    <property type="taxonomic scope" value="Bacteria"/>
</dbReference>
<dbReference type="Gene3D" id="3.90.1150.10">
    <property type="entry name" value="Aspartate Aminotransferase, domain 1"/>
    <property type="match status" value="1"/>
</dbReference>
<comment type="catalytic activity">
    <reaction evidence="7">
        <text>L-methionine + H2O = methanethiol + 2-oxobutanoate + NH4(+)</text>
        <dbReference type="Rhea" id="RHEA:23800"/>
        <dbReference type="ChEBI" id="CHEBI:15377"/>
        <dbReference type="ChEBI" id="CHEBI:16007"/>
        <dbReference type="ChEBI" id="CHEBI:16763"/>
        <dbReference type="ChEBI" id="CHEBI:28938"/>
        <dbReference type="ChEBI" id="CHEBI:57844"/>
        <dbReference type="EC" id="4.4.1.11"/>
    </reaction>
    <physiologicalReaction direction="left-to-right" evidence="7">
        <dbReference type="Rhea" id="RHEA:23801"/>
    </physiologicalReaction>
</comment>
<dbReference type="Pfam" id="PF01053">
    <property type="entry name" value="Cys_Met_Meta_PP"/>
    <property type="match status" value="1"/>
</dbReference>
<dbReference type="InParanoid" id="M5DYU0"/>
<keyword evidence="11" id="KW-1185">Reference proteome</keyword>
<evidence type="ECO:0000256" key="8">
    <source>
        <dbReference type="PIRSR" id="PIRSR001434-2"/>
    </source>
</evidence>
<evidence type="ECO:0000256" key="1">
    <source>
        <dbReference type="ARBA" id="ARBA00001933"/>
    </source>
</evidence>
<keyword evidence="3 8" id="KW-0663">Pyridoxal phosphate</keyword>
<comment type="cofactor">
    <cofactor evidence="1 9">
        <name>pyridoxal 5'-phosphate</name>
        <dbReference type="ChEBI" id="CHEBI:597326"/>
    </cofactor>
</comment>